<dbReference type="InterPro" id="IPR028909">
    <property type="entry name" value="bL21-like"/>
</dbReference>
<evidence type="ECO:0000313" key="6">
    <source>
        <dbReference type="EMBL" id="PIP56165.1"/>
    </source>
</evidence>
<dbReference type="GO" id="GO:0006412">
    <property type="term" value="P:translation"/>
    <property type="evidence" value="ECO:0007669"/>
    <property type="project" value="UniProtKB-UniRule"/>
</dbReference>
<dbReference type="PANTHER" id="PTHR21349:SF0">
    <property type="entry name" value="LARGE RIBOSOMAL SUBUNIT PROTEIN BL21M"/>
    <property type="match status" value="1"/>
</dbReference>
<dbReference type="GO" id="GO:0003735">
    <property type="term" value="F:structural constituent of ribosome"/>
    <property type="evidence" value="ECO:0007669"/>
    <property type="project" value="InterPro"/>
</dbReference>
<dbReference type="InterPro" id="IPR001787">
    <property type="entry name" value="Ribosomal_bL21"/>
</dbReference>
<dbReference type="GO" id="GO:0005737">
    <property type="term" value="C:cytoplasm"/>
    <property type="evidence" value="ECO:0007669"/>
    <property type="project" value="UniProtKB-ARBA"/>
</dbReference>
<evidence type="ECO:0000256" key="4">
    <source>
        <dbReference type="HAMAP-Rule" id="MF_01363"/>
    </source>
</evidence>
<proteinExistence type="inferred from homology"/>
<dbReference type="EMBL" id="PCSU01000077">
    <property type="protein sequence ID" value="PIP56165.1"/>
    <property type="molecule type" value="Genomic_DNA"/>
</dbReference>
<dbReference type="SUPFAM" id="SSF141091">
    <property type="entry name" value="L21p-like"/>
    <property type="match status" value="1"/>
</dbReference>
<evidence type="ECO:0000256" key="1">
    <source>
        <dbReference type="ARBA" id="ARBA00008563"/>
    </source>
</evidence>
<dbReference type="PANTHER" id="PTHR21349">
    <property type="entry name" value="50S RIBOSOMAL PROTEIN L21"/>
    <property type="match status" value="1"/>
</dbReference>
<dbReference type="HAMAP" id="MF_01363">
    <property type="entry name" value="Ribosomal_bL21"/>
    <property type="match status" value="1"/>
</dbReference>
<dbReference type="AlphaFoldDB" id="A0A2H0BER6"/>
<keyword evidence="3 4" id="KW-0687">Ribonucleoprotein</keyword>
<dbReference type="GO" id="GO:0019843">
    <property type="term" value="F:rRNA binding"/>
    <property type="evidence" value="ECO:0007669"/>
    <property type="project" value="UniProtKB-UniRule"/>
</dbReference>
<comment type="subunit">
    <text evidence="4">Part of the 50S ribosomal subunit. Contacts protein L20.</text>
</comment>
<comment type="similarity">
    <text evidence="1 4 5">Belongs to the bacterial ribosomal protein bL21 family.</text>
</comment>
<dbReference type="NCBIfam" id="TIGR00061">
    <property type="entry name" value="L21"/>
    <property type="match status" value="1"/>
</dbReference>
<comment type="function">
    <text evidence="4 5">This protein binds to 23S rRNA in the presence of protein L20.</text>
</comment>
<dbReference type="Pfam" id="PF00829">
    <property type="entry name" value="Ribosomal_L21p"/>
    <property type="match status" value="1"/>
</dbReference>
<accession>A0A2H0BER6</accession>
<dbReference type="InterPro" id="IPR036164">
    <property type="entry name" value="bL21-like_sf"/>
</dbReference>
<keyword evidence="2 4" id="KW-0689">Ribosomal protein</keyword>
<name>A0A2H0BER6_UNCKA</name>
<dbReference type="GO" id="GO:1990904">
    <property type="term" value="C:ribonucleoprotein complex"/>
    <property type="evidence" value="ECO:0007669"/>
    <property type="project" value="UniProtKB-KW"/>
</dbReference>
<protein>
    <recommendedName>
        <fullName evidence="4">Large ribosomal subunit protein bL21</fullName>
    </recommendedName>
</protein>
<dbReference type="Proteomes" id="UP000228495">
    <property type="component" value="Unassembled WGS sequence"/>
</dbReference>
<keyword evidence="4 5" id="KW-0699">rRNA-binding</keyword>
<reference evidence="6 7" key="1">
    <citation type="submission" date="2017-09" db="EMBL/GenBank/DDBJ databases">
        <title>Depth-based differentiation of microbial function through sediment-hosted aquifers and enrichment of novel symbionts in the deep terrestrial subsurface.</title>
        <authorList>
            <person name="Probst A.J."/>
            <person name="Ladd B."/>
            <person name="Jarett J.K."/>
            <person name="Geller-Mcgrath D.E."/>
            <person name="Sieber C.M."/>
            <person name="Emerson J.B."/>
            <person name="Anantharaman K."/>
            <person name="Thomas B.C."/>
            <person name="Malmstrom R."/>
            <person name="Stieglmeier M."/>
            <person name="Klingl A."/>
            <person name="Woyke T."/>
            <person name="Ryan C.M."/>
            <person name="Banfield J.F."/>
        </authorList>
    </citation>
    <scope>NUCLEOTIDE SEQUENCE [LARGE SCALE GENOMIC DNA]</scope>
    <source>
        <strain evidence="6">CG22_combo_CG10-13_8_21_14_all_39_12</strain>
    </source>
</reference>
<dbReference type="GO" id="GO:0005840">
    <property type="term" value="C:ribosome"/>
    <property type="evidence" value="ECO:0007669"/>
    <property type="project" value="UniProtKB-KW"/>
</dbReference>
<sequence length="101" mass="11544">MEYAVIQIGKKQYIVEKDQEYTVEKLDTPEGESITFDEVPLYVSEKGIDIGKPFTKVKVDATVVEHKRATKVVGLIYKTNGHRRKFGHKQHQTVIKITNIA</sequence>
<keyword evidence="4 5" id="KW-0694">RNA-binding</keyword>
<comment type="caution">
    <text evidence="6">The sequence shown here is derived from an EMBL/GenBank/DDBJ whole genome shotgun (WGS) entry which is preliminary data.</text>
</comment>
<organism evidence="6 7">
    <name type="scientific">candidate division WWE3 bacterium CG22_combo_CG10-13_8_21_14_all_39_12</name>
    <dbReference type="NCBI Taxonomy" id="1975094"/>
    <lineage>
        <taxon>Bacteria</taxon>
        <taxon>Katanobacteria</taxon>
    </lineage>
</organism>
<gene>
    <name evidence="4 6" type="primary">rplU</name>
    <name evidence="6" type="ORF">COX05_04505</name>
</gene>
<evidence type="ECO:0000256" key="3">
    <source>
        <dbReference type="ARBA" id="ARBA00023274"/>
    </source>
</evidence>
<evidence type="ECO:0000256" key="5">
    <source>
        <dbReference type="RuleBase" id="RU000562"/>
    </source>
</evidence>
<evidence type="ECO:0000256" key="2">
    <source>
        <dbReference type="ARBA" id="ARBA00022980"/>
    </source>
</evidence>
<evidence type="ECO:0000313" key="7">
    <source>
        <dbReference type="Proteomes" id="UP000228495"/>
    </source>
</evidence>